<dbReference type="Proteomes" id="UP001194468">
    <property type="component" value="Unassembled WGS sequence"/>
</dbReference>
<proteinExistence type="predicted"/>
<organism evidence="3 4">
    <name type="scientific">Boletus edulis BED1</name>
    <dbReference type="NCBI Taxonomy" id="1328754"/>
    <lineage>
        <taxon>Eukaryota</taxon>
        <taxon>Fungi</taxon>
        <taxon>Dikarya</taxon>
        <taxon>Basidiomycota</taxon>
        <taxon>Agaricomycotina</taxon>
        <taxon>Agaricomycetes</taxon>
        <taxon>Agaricomycetidae</taxon>
        <taxon>Boletales</taxon>
        <taxon>Boletineae</taxon>
        <taxon>Boletaceae</taxon>
        <taxon>Boletoideae</taxon>
        <taxon>Boletus</taxon>
    </lineage>
</organism>
<dbReference type="InterPro" id="IPR010730">
    <property type="entry name" value="HET"/>
</dbReference>
<gene>
    <name evidence="3" type="ORF">L210DRAFT_3506918</name>
</gene>
<dbReference type="EMBL" id="WHUW01000032">
    <property type="protein sequence ID" value="KAF8433696.1"/>
    <property type="molecule type" value="Genomic_DNA"/>
</dbReference>
<dbReference type="PANTHER" id="PTHR10622:SF10">
    <property type="entry name" value="HET DOMAIN-CONTAINING PROTEIN"/>
    <property type="match status" value="1"/>
</dbReference>
<evidence type="ECO:0000313" key="3">
    <source>
        <dbReference type="EMBL" id="KAF8433696.1"/>
    </source>
</evidence>
<sequence>MVHVILTHRQKISIKANHKLTVWGIVISVSKVFKRDILIVDRLATFSRREVSLGTTNSKCGKAKPLEWAFGESFDISAWDGQGVKRGFNLNGQIDVNARNNHLLQYVHVVELRMVDARQLHSCIHPCSAVSSVSLWDAISHGQIGSAIKHASDVLCITMSPSKRSLRCGHDNRISVYSLEEILPELYLRPLASHSPRPPLVEKSDASYDSSTEYVGVASRGSAALPPSPTGSIDLVVERSEARAAAKLQEDALENANEAIQMDASYHYAYERKHVALHDMGRYDEAIETCENMHSMIRQSGDPKIRRLRNKYVSMSQKQKAIEDTIRKTVNHGPLVLIDVTTDTAFKELVSSMTGEIDKKRIRKTVNEYFGYVMFSHVWGNGKEEEKKNEPSFKAVKTSESLFRLPDTVMNNKLRSFCAKFTELGYRWAWSDTCCIDKSDDAILNRSLRSMYKWSLVFLEDVSSDFGDLLSSLWMTRAWTLQEALAPKRILFYDRDWRLYRDVVSDNYKTPGVILQELVNATGVPSETLLSFHPDSLGVREKLRLASTRTATVEEDAAYSLIGIFKSDIIPRYGEGEDALGHLLEGIVDHLGEVAVLAWTGRPSSHNSCLTSTLAVHSQMSYTPPTLDASSIQLHMTQLSDALSNDDALDIYYRLALKDQDNGGNRYNAKVSGLGIVEFKTADNIPPAEPRRLVFVHPWISQIRGPHPHGGVGIDVSDSEPEVGEDAGTDEESGAAPPLGVLAAPLDHRTLALQMIVRVRQPFNTLLLPRQPGGEYKGLGRE</sequence>
<name>A0AAD4GA79_BOLED</name>
<feature type="region of interest" description="Disordered" evidence="1">
    <location>
        <begin position="714"/>
        <end position="738"/>
    </location>
</feature>
<dbReference type="Pfam" id="PF06985">
    <property type="entry name" value="HET"/>
    <property type="match status" value="1"/>
</dbReference>
<dbReference type="InterPro" id="IPR011990">
    <property type="entry name" value="TPR-like_helical_dom_sf"/>
</dbReference>
<protein>
    <recommendedName>
        <fullName evidence="2">Heterokaryon incompatibility domain-containing protein</fullName>
    </recommendedName>
</protein>
<reference evidence="3" key="1">
    <citation type="submission" date="2019-10" db="EMBL/GenBank/DDBJ databases">
        <authorList>
            <consortium name="DOE Joint Genome Institute"/>
            <person name="Kuo A."/>
            <person name="Miyauchi S."/>
            <person name="Kiss E."/>
            <person name="Drula E."/>
            <person name="Kohler A."/>
            <person name="Sanchez-Garcia M."/>
            <person name="Andreopoulos B."/>
            <person name="Barry K.W."/>
            <person name="Bonito G."/>
            <person name="Buee M."/>
            <person name="Carver A."/>
            <person name="Chen C."/>
            <person name="Cichocki N."/>
            <person name="Clum A."/>
            <person name="Culley D."/>
            <person name="Crous P.W."/>
            <person name="Fauchery L."/>
            <person name="Girlanda M."/>
            <person name="Hayes R."/>
            <person name="Keri Z."/>
            <person name="LaButti K."/>
            <person name="Lipzen A."/>
            <person name="Lombard V."/>
            <person name="Magnuson J."/>
            <person name="Maillard F."/>
            <person name="Morin E."/>
            <person name="Murat C."/>
            <person name="Nolan M."/>
            <person name="Ohm R."/>
            <person name="Pangilinan J."/>
            <person name="Pereira M."/>
            <person name="Perotto S."/>
            <person name="Peter M."/>
            <person name="Riley R."/>
            <person name="Sitrit Y."/>
            <person name="Stielow B."/>
            <person name="Szollosi G."/>
            <person name="Zifcakova L."/>
            <person name="Stursova M."/>
            <person name="Spatafora J.W."/>
            <person name="Tedersoo L."/>
            <person name="Vaario L.-M."/>
            <person name="Yamada A."/>
            <person name="Yan M."/>
            <person name="Wang P."/>
            <person name="Xu J."/>
            <person name="Bruns T."/>
            <person name="Baldrian P."/>
            <person name="Vilgalys R."/>
            <person name="Henrissat B."/>
            <person name="Grigoriev I.V."/>
            <person name="Hibbett D."/>
            <person name="Nagy L.G."/>
            <person name="Martin F.M."/>
        </authorList>
    </citation>
    <scope>NUCLEOTIDE SEQUENCE</scope>
    <source>
        <strain evidence="3">BED1</strain>
    </source>
</reference>
<dbReference type="Gene3D" id="1.25.40.10">
    <property type="entry name" value="Tetratricopeptide repeat domain"/>
    <property type="match status" value="1"/>
</dbReference>
<keyword evidence="4" id="KW-1185">Reference proteome</keyword>
<evidence type="ECO:0000313" key="4">
    <source>
        <dbReference type="Proteomes" id="UP001194468"/>
    </source>
</evidence>
<dbReference type="SUPFAM" id="SSF48452">
    <property type="entry name" value="TPR-like"/>
    <property type="match status" value="1"/>
</dbReference>
<accession>A0AAD4GA79</accession>
<dbReference type="AlphaFoldDB" id="A0AAD4GA79"/>
<reference evidence="3" key="2">
    <citation type="journal article" date="2020" name="Nat. Commun.">
        <title>Large-scale genome sequencing of mycorrhizal fungi provides insights into the early evolution of symbiotic traits.</title>
        <authorList>
            <person name="Miyauchi S."/>
            <person name="Kiss E."/>
            <person name="Kuo A."/>
            <person name="Drula E."/>
            <person name="Kohler A."/>
            <person name="Sanchez-Garcia M."/>
            <person name="Morin E."/>
            <person name="Andreopoulos B."/>
            <person name="Barry K.W."/>
            <person name="Bonito G."/>
            <person name="Buee M."/>
            <person name="Carver A."/>
            <person name="Chen C."/>
            <person name="Cichocki N."/>
            <person name="Clum A."/>
            <person name="Culley D."/>
            <person name="Crous P.W."/>
            <person name="Fauchery L."/>
            <person name="Girlanda M."/>
            <person name="Hayes R.D."/>
            <person name="Keri Z."/>
            <person name="LaButti K."/>
            <person name="Lipzen A."/>
            <person name="Lombard V."/>
            <person name="Magnuson J."/>
            <person name="Maillard F."/>
            <person name="Murat C."/>
            <person name="Nolan M."/>
            <person name="Ohm R.A."/>
            <person name="Pangilinan J."/>
            <person name="Pereira M.F."/>
            <person name="Perotto S."/>
            <person name="Peter M."/>
            <person name="Pfister S."/>
            <person name="Riley R."/>
            <person name="Sitrit Y."/>
            <person name="Stielow J.B."/>
            <person name="Szollosi G."/>
            <person name="Zifcakova L."/>
            <person name="Stursova M."/>
            <person name="Spatafora J.W."/>
            <person name="Tedersoo L."/>
            <person name="Vaario L.M."/>
            <person name="Yamada A."/>
            <person name="Yan M."/>
            <person name="Wang P."/>
            <person name="Xu J."/>
            <person name="Bruns T."/>
            <person name="Baldrian P."/>
            <person name="Vilgalys R."/>
            <person name="Dunand C."/>
            <person name="Henrissat B."/>
            <person name="Grigoriev I.V."/>
            <person name="Hibbett D."/>
            <person name="Nagy L.G."/>
            <person name="Martin F.M."/>
        </authorList>
    </citation>
    <scope>NUCLEOTIDE SEQUENCE</scope>
    <source>
        <strain evidence="3">BED1</strain>
    </source>
</reference>
<comment type="caution">
    <text evidence="3">The sequence shown here is derived from an EMBL/GenBank/DDBJ whole genome shotgun (WGS) entry which is preliminary data.</text>
</comment>
<feature type="domain" description="Heterokaryon incompatibility" evidence="2">
    <location>
        <begin position="372"/>
        <end position="451"/>
    </location>
</feature>
<feature type="compositionally biased region" description="Acidic residues" evidence="1">
    <location>
        <begin position="717"/>
        <end position="733"/>
    </location>
</feature>
<dbReference type="PANTHER" id="PTHR10622">
    <property type="entry name" value="HET DOMAIN-CONTAINING PROTEIN"/>
    <property type="match status" value="1"/>
</dbReference>
<evidence type="ECO:0000259" key="2">
    <source>
        <dbReference type="Pfam" id="PF06985"/>
    </source>
</evidence>
<evidence type="ECO:0000256" key="1">
    <source>
        <dbReference type="SAM" id="MobiDB-lite"/>
    </source>
</evidence>